<evidence type="ECO:0000256" key="1">
    <source>
        <dbReference type="ARBA" id="ARBA00008361"/>
    </source>
</evidence>
<dbReference type="Gene3D" id="3.40.50.150">
    <property type="entry name" value="Vaccinia Virus protein VP39"/>
    <property type="match status" value="1"/>
</dbReference>
<accession>A0A420IA76</accession>
<dbReference type="GO" id="GO:0032259">
    <property type="term" value="P:methylation"/>
    <property type="evidence" value="ECO:0007669"/>
    <property type="project" value="UniProtKB-KW"/>
</dbReference>
<dbReference type="PANTHER" id="PTHR12176:SF80">
    <property type="entry name" value="EEF1A LYSINE METHYLTRANSFERASE 4"/>
    <property type="match status" value="1"/>
</dbReference>
<dbReference type="GO" id="GO:0008168">
    <property type="term" value="F:methyltransferase activity"/>
    <property type="evidence" value="ECO:0007669"/>
    <property type="project" value="UniProtKB-KW"/>
</dbReference>
<dbReference type="Proteomes" id="UP000285405">
    <property type="component" value="Unassembled WGS sequence"/>
</dbReference>
<evidence type="ECO:0000256" key="3">
    <source>
        <dbReference type="ARBA" id="ARBA00022679"/>
    </source>
</evidence>
<dbReference type="AlphaFoldDB" id="A0A420IA76"/>
<gene>
    <name evidence="5" type="ORF">GcC1_100021</name>
</gene>
<keyword evidence="3 5" id="KW-0808">Transferase</keyword>
<dbReference type="OrthoDB" id="411785at2759"/>
<name>A0A420IA76_9PEZI</name>
<dbReference type="Pfam" id="PF13649">
    <property type="entry name" value="Methyltransf_25"/>
    <property type="match status" value="1"/>
</dbReference>
<dbReference type="InterPro" id="IPR029063">
    <property type="entry name" value="SAM-dependent_MTases_sf"/>
</dbReference>
<proteinExistence type="inferred from homology"/>
<evidence type="ECO:0000313" key="5">
    <source>
        <dbReference type="EMBL" id="RKF71397.1"/>
    </source>
</evidence>
<dbReference type="InterPro" id="IPR041698">
    <property type="entry name" value="Methyltransf_25"/>
</dbReference>
<keyword evidence="2 5" id="KW-0489">Methyltransferase</keyword>
<dbReference type="CDD" id="cd02440">
    <property type="entry name" value="AdoMet_MTases"/>
    <property type="match status" value="1"/>
</dbReference>
<feature type="domain" description="Methyltransferase" evidence="4">
    <location>
        <begin position="79"/>
        <end position="183"/>
    </location>
</feature>
<evidence type="ECO:0000259" key="4">
    <source>
        <dbReference type="Pfam" id="PF13649"/>
    </source>
</evidence>
<dbReference type="PANTHER" id="PTHR12176">
    <property type="entry name" value="SAM-DEPENDENT METHYLTRANSFERASE SUPERFAMILY PROTEIN"/>
    <property type="match status" value="1"/>
</dbReference>
<protein>
    <submittedName>
        <fullName evidence="5">EEF1A lysine methyltransferase 4</fullName>
    </submittedName>
</protein>
<evidence type="ECO:0000256" key="2">
    <source>
        <dbReference type="ARBA" id="ARBA00022603"/>
    </source>
</evidence>
<evidence type="ECO:0000313" key="6">
    <source>
        <dbReference type="Proteomes" id="UP000285405"/>
    </source>
</evidence>
<dbReference type="EMBL" id="MCBR01010087">
    <property type="protein sequence ID" value="RKF71397.1"/>
    <property type="molecule type" value="Genomic_DNA"/>
</dbReference>
<dbReference type="InterPro" id="IPR051419">
    <property type="entry name" value="Lys/N-term_MeTrsfase_sf"/>
</dbReference>
<dbReference type="SUPFAM" id="SSF53335">
    <property type="entry name" value="S-adenosyl-L-methionine-dependent methyltransferases"/>
    <property type="match status" value="1"/>
</dbReference>
<sequence>MISNQGRHQQFQMATERELRELLLPEFWNARYEADLAAKLDQEDVQSASISSYEWFRTSDNLVPFFRKHIPSPSNAVQILHLGCGNSTLTSDLIHDGYTNQISIDFSPVLINAMKKKYASLETQWLVMDVRDLQLEKESVHVAIDKGTLDVFLHGSLWEPPFEVTENVGKYVDQVVKVLKPGGKWLYITYRQPHFIKPLLSRSAWTLDVEVLDDPNGAGGFSYYGFVMTKH</sequence>
<reference evidence="5 6" key="1">
    <citation type="journal article" date="2018" name="BMC Genomics">
        <title>Comparative genome analyses reveal sequence features reflecting distinct modes of host-adaptation between dicot and monocot powdery mildew.</title>
        <authorList>
            <person name="Wu Y."/>
            <person name="Ma X."/>
            <person name="Pan Z."/>
            <person name="Kale S.D."/>
            <person name="Song Y."/>
            <person name="King H."/>
            <person name="Zhang Q."/>
            <person name="Presley C."/>
            <person name="Deng X."/>
            <person name="Wei C.I."/>
            <person name="Xiao S."/>
        </authorList>
    </citation>
    <scope>NUCLEOTIDE SEQUENCE [LARGE SCALE GENOMIC DNA]</scope>
    <source>
        <strain evidence="5">UCSC1</strain>
    </source>
</reference>
<comment type="similarity">
    <text evidence="1">Belongs to the methyltransferase superfamily.</text>
</comment>
<comment type="caution">
    <text evidence="5">The sequence shown here is derived from an EMBL/GenBank/DDBJ whole genome shotgun (WGS) entry which is preliminary data.</text>
</comment>
<organism evidence="5 6">
    <name type="scientific">Golovinomyces cichoracearum</name>
    <dbReference type="NCBI Taxonomy" id="62708"/>
    <lineage>
        <taxon>Eukaryota</taxon>
        <taxon>Fungi</taxon>
        <taxon>Dikarya</taxon>
        <taxon>Ascomycota</taxon>
        <taxon>Pezizomycotina</taxon>
        <taxon>Leotiomycetes</taxon>
        <taxon>Erysiphales</taxon>
        <taxon>Erysiphaceae</taxon>
        <taxon>Golovinomyces</taxon>
    </lineage>
</organism>